<accession>A0A419W110</accession>
<comment type="caution">
    <text evidence="1">The sequence shown here is derived from an EMBL/GenBank/DDBJ whole genome shotgun (WGS) entry which is preliminary data.</text>
</comment>
<dbReference type="EMBL" id="RAPO01000004">
    <property type="protein sequence ID" value="RKD89163.1"/>
    <property type="molecule type" value="Genomic_DNA"/>
</dbReference>
<evidence type="ECO:0000313" key="1">
    <source>
        <dbReference type="EMBL" id="RKD89163.1"/>
    </source>
</evidence>
<gene>
    <name evidence="1" type="ORF">ATJ93_3989</name>
</gene>
<dbReference type="Proteomes" id="UP000283805">
    <property type="component" value="Unassembled WGS sequence"/>
</dbReference>
<evidence type="ECO:0000313" key="2">
    <source>
        <dbReference type="Proteomes" id="UP000283805"/>
    </source>
</evidence>
<reference evidence="1 2" key="1">
    <citation type="submission" date="2018-09" db="EMBL/GenBank/DDBJ databases">
        <title>Genomic Encyclopedia of Archaeal and Bacterial Type Strains, Phase II (KMG-II): from individual species to whole genera.</title>
        <authorList>
            <person name="Goeker M."/>
        </authorList>
    </citation>
    <scope>NUCLEOTIDE SEQUENCE [LARGE SCALE GENOMIC DNA]</scope>
    <source>
        <strain evidence="1 2">DSM 13151</strain>
    </source>
</reference>
<organism evidence="1 2">
    <name type="scientific">Halopiger aswanensis</name>
    <dbReference type="NCBI Taxonomy" id="148449"/>
    <lineage>
        <taxon>Archaea</taxon>
        <taxon>Methanobacteriati</taxon>
        <taxon>Methanobacteriota</taxon>
        <taxon>Stenosarchaea group</taxon>
        <taxon>Halobacteria</taxon>
        <taxon>Halobacteriales</taxon>
        <taxon>Natrialbaceae</taxon>
        <taxon>Halopiger</taxon>
    </lineage>
</organism>
<dbReference type="AlphaFoldDB" id="A0A419W110"/>
<sequence length="35" mass="4001">MGAKSDANEYYDRMRCMTIDDTVSPCFTTIRLPPT</sequence>
<keyword evidence="2" id="KW-1185">Reference proteome</keyword>
<name>A0A419W110_9EURY</name>
<proteinExistence type="predicted"/>
<protein>
    <submittedName>
        <fullName evidence="1">Uncharacterized protein</fullName>
    </submittedName>
</protein>